<dbReference type="STRING" id="43265.A0A545UXZ1"/>
<reference evidence="1 2" key="1">
    <citation type="journal article" date="2019" name="Appl. Microbiol. Biotechnol.">
        <title>Genome sequence of Isaria javanica and comparative genome analysis insights into family S53 peptidase evolution in fungal entomopathogens.</title>
        <authorList>
            <person name="Lin R."/>
            <person name="Zhang X."/>
            <person name="Xin B."/>
            <person name="Zou M."/>
            <person name="Gao Y."/>
            <person name="Qin F."/>
            <person name="Hu Q."/>
            <person name="Xie B."/>
            <person name="Cheng X."/>
        </authorList>
    </citation>
    <scope>NUCLEOTIDE SEQUENCE [LARGE SCALE GENOMIC DNA]</scope>
    <source>
        <strain evidence="1 2">IJ1G</strain>
    </source>
</reference>
<protein>
    <submittedName>
        <fullName evidence="1">Uncharacterized protein</fullName>
    </submittedName>
</protein>
<keyword evidence="2" id="KW-1185">Reference proteome</keyword>
<organism evidence="1 2">
    <name type="scientific">Cordyceps javanica</name>
    <dbReference type="NCBI Taxonomy" id="43265"/>
    <lineage>
        <taxon>Eukaryota</taxon>
        <taxon>Fungi</taxon>
        <taxon>Dikarya</taxon>
        <taxon>Ascomycota</taxon>
        <taxon>Pezizomycotina</taxon>
        <taxon>Sordariomycetes</taxon>
        <taxon>Hypocreomycetidae</taxon>
        <taxon>Hypocreales</taxon>
        <taxon>Cordycipitaceae</taxon>
        <taxon>Cordyceps</taxon>
    </lineage>
</organism>
<dbReference type="OrthoDB" id="5132590at2759"/>
<evidence type="ECO:0000313" key="1">
    <source>
        <dbReference type="EMBL" id="TQV94332.1"/>
    </source>
</evidence>
<name>A0A545UXZ1_9HYPO</name>
<dbReference type="EMBL" id="SPUK01000010">
    <property type="protein sequence ID" value="TQV94332.1"/>
    <property type="molecule type" value="Genomic_DNA"/>
</dbReference>
<proteinExistence type="predicted"/>
<gene>
    <name evidence="1" type="ORF">IF1G_07211</name>
</gene>
<sequence length="443" mass="48574">MVRQLCSSLVLRHPPKLNPNPPHHCSSQCQRLAYTGSAISCSYSRANGGQSRGSIGSANVRAVAVAAAAGPTNSVVTAPPSSAMYSCTHLSIVSQYGWPNPTSEQEKGLLYHLCVLRKQLETFERRGLLAGIIQFSRSLSMAGRFPHLRHSLCSFSASHIGGLTQSSLSRQVELHYRGSAIQGMAADLEILNSGSGLDQSSRQGLVESAIILAWYSNDPGEYAQLLKGTLAVCSLLPENARSGQPALVSPVTGTGLPTCAAPPHHTYYPFLEQMRKSTLALSRCDLSAGVRAAVKDLHNFIYNILHSPLADHSVERELRAMFPIRNWLRFVPEAPSRLESGSDDDFLLHMYLANYETAVLLTSPLWPDLDTPLGFHERRRCVRKMRDCVSERLLKKNGGALLPVPPAADPVVGDRKTLRACREWLCISEIAIECYDVWCSRRS</sequence>
<accession>A0A545UXZ1</accession>
<dbReference type="Proteomes" id="UP000315783">
    <property type="component" value="Unassembled WGS sequence"/>
</dbReference>
<dbReference type="AlphaFoldDB" id="A0A545UXZ1"/>
<evidence type="ECO:0000313" key="2">
    <source>
        <dbReference type="Proteomes" id="UP000315783"/>
    </source>
</evidence>
<comment type="caution">
    <text evidence="1">The sequence shown here is derived from an EMBL/GenBank/DDBJ whole genome shotgun (WGS) entry which is preliminary data.</text>
</comment>